<dbReference type="EMBL" id="JAODUP010000149">
    <property type="protein sequence ID" value="KAK2159644.1"/>
    <property type="molecule type" value="Genomic_DNA"/>
</dbReference>
<name>A0AAD9JV92_9ANNE</name>
<keyword evidence="6" id="KW-1185">Reference proteome</keyword>
<dbReference type="Proteomes" id="UP001208570">
    <property type="component" value="Unassembled WGS sequence"/>
</dbReference>
<dbReference type="PANTHER" id="PTHR31437">
    <property type="entry name" value="SREK1IP1 FAMILY MEMBER"/>
    <property type="match status" value="1"/>
</dbReference>
<evidence type="ECO:0008006" key="7">
    <source>
        <dbReference type="Google" id="ProtNLM"/>
    </source>
</evidence>
<sequence length="247" mass="28503">MFGVTGKQSSINRSACKKCGYVGHLTFQCRNFQKVDPSRDIVLDVSSTSSESEDEFITPLQLLAAGTCKRTIRIFLKHKTKTQSPVYKHKKHRKHKSGHKSSSKKKEHRSGHHSSSQSDSDLEPDKSKHRFRHHSSSDSDSDLESRRKKHRSKHHSQSDSDSNSRHKRSKHRHHSPSDVRGDLGVKRKKAKYYTGADKQLELATRGRRTYHHPQSENDDDTSSTVESMDDSMYRQKEKHLTIKHNRK</sequence>
<comment type="caution">
    <text evidence="5">The sequence shown here is derived from an EMBL/GenBank/DDBJ whole genome shotgun (WGS) entry which is preliminary data.</text>
</comment>
<reference evidence="5" key="1">
    <citation type="journal article" date="2023" name="Mol. Biol. Evol.">
        <title>Third-Generation Sequencing Reveals the Adaptive Role of the Epigenome in Three Deep-Sea Polychaetes.</title>
        <authorList>
            <person name="Perez M."/>
            <person name="Aroh O."/>
            <person name="Sun Y."/>
            <person name="Lan Y."/>
            <person name="Juniper S.K."/>
            <person name="Young C.R."/>
            <person name="Angers B."/>
            <person name="Qian P.Y."/>
        </authorList>
    </citation>
    <scope>NUCLEOTIDE SEQUENCE</scope>
    <source>
        <strain evidence="5">P08H-3</strain>
    </source>
</reference>
<evidence type="ECO:0000313" key="6">
    <source>
        <dbReference type="Proteomes" id="UP001208570"/>
    </source>
</evidence>
<feature type="region of interest" description="Disordered" evidence="4">
    <location>
        <begin position="80"/>
        <end position="247"/>
    </location>
</feature>
<gene>
    <name evidence="5" type="ORF">LSH36_149g04002</name>
</gene>
<feature type="compositionally biased region" description="Basic and acidic residues" evidence="4">
    <location>
        <begin position="175"/>
        <end position="185"/>
    </location>
</feature>
<dbReference type="Pfam" id="PF13917">
    <property type="entry name" value="zf-CCHC_3"/>
    <property type="match status" value="1"/>
</dbReference>
<dbReference type="AlphaFoldDB" id="A0AAD9JV92"/>
<evidence type="ECO:0000256" key="2">
    <source>
        <dbReference type="ARBA" id="ARBA00022771"/>
    </source>
</evidence>
<feature type="compositionally biased region" description="Basic residues" evidence="4">
    <location>
        <begin position="165"/>
        <end position="174"/>
    </location>
</feature>
<keyword evidence="2" id="KW-0863">Zinc-finger</keyword>
<dbReference type="GO" id="GO:0008270">
    <property type="term" value="F:zinc ion binding"/>
    <property type="evidence" value="ECO:0007669"/>
    <property type="project" value="UniProtKB-KW"/>
</dbReference>
<organism evidence="5 6">
    <name type="scientific">Paralvinella palmiformis</name>
    <dbReference type="NCBI Taxonomy" id="53620"/>
    <lineage>
        <taxon>Eukaryota</taxon>
        <taxon>Metazoa</taxon>
        <taxon>Spiralia</taxon>
        <taxon>Lophotrochozoa</taxon>
        <taxon>Annelida</taxon>
        <taxon>Polychaeta</taxon>
        <taxon>Sedentaria</taxon>
        <taxon>Canalipalpata</taxon>
        <taxon>Terebellida</taxon>
        <taxon>Terebelliformia</taxon>
        <taxon>Alvinellidae</taxon>
        <taxon>Paralvinella</taxon>
    </lineage>
</organism>
<feature type="compositionally biased region" description="Basic residues" evidence="4">
    <location>
        <begin position="80"/>
        <end position="112"/>
    </location>
</feature>
<proteinExistence type="predicted"/>
<keyword evidence="3" id="KW-0862">Zinc</keyword>
<feature type="compositionally biased region" description="Basic residues" evidence="4">
    <location>
        <begin position="146"/>
        <end position="155"/>
    </location>
</feature>
<keyword evidence="1" id="KW-0479">Metal-binding</keyword>
<evidence type="ECO:0000256" key="3">
    <source>
        <dbReference type="ARBA" id="ARBA00022833"/>
    </source>
</evidence>
<protein>
    <recommendedName>
        <fullName evidence="7">CCHC-type domain-containing protein</fullName>
    </recommendedName>
</protein>
<dbReference type="PANTHER" id="PTHR31437:SF1">
    <property type="entry name" value="PROTEIN SREK1IP1"/>
    <property type="match status" value="1"/>
</dbReference>
<evidence type="ECO:0000256" key="1">
    <source>
        <dbReference type="ARBA" id="ARBA00022723"/>
    </source>
</evidence>
<evidence type="ECO:0000256" key="4">
    <source>
        <dbReference type="SAM" id="MobiDB-lite"/>
    </source>
</evidence>
<feature type="compositionally biased region" description="Basic and acidic residues" evidence="4">
    <location>
        <begin position="231"/>
        <end position="240"/>
    </location>
</feature>
<evidence type="ECO:0000313" key="5">
    <source>
        <dbReference type="EMBL" id="KAK2159644.1"/>
    </source>
</evidence>
<accession>A0AAD9JV92</accession>